<evidence type="ECO:0000313" key="1">
    <source>
        <dbReference type="EMBL" id="EMG11576.1"/>
    </source>
</evidence>
<comment type="caution">
    <text evidence="1">The sequence shown here is derived from an EMBL/GenBank/DDBJ whole genome shotgun (WGS) entry which is preliminary data.</text>
</comment>
<proteinExistence type="predicted"/>
<dbReference type="BioCyc" id="LINT1001599:G11K9-3125-MONOMER"/>
<accession>M3I843</accession>
<protein>
    <submittedName>
        <fullName evidence="1">Uncharacterized protein</fullName>
    </submittedName>
</protein>
<name>M3I843_LEPIR</name>
<reference evidence="1 2" key="1">
    <citation type="submission" date="2013-02" db="EMBL/GenBank/DDBJ databases">
        <authorList>
            <person name="Harkins D.M."/>
            <person name="Durkin A.S."/>
            <person name="Brinkac L.M."/>
            <person name="Haft D.H."/>
            <person name="Selengut J.D."/>
            <person name="Sanka R."/>
            <person name="DePew J."/>
            <person name="Purushe J."/>
            <person name="Tulsiani S.M."/>
            <person name="Graham G.C."/>
            <person name="Burns M.-A."/>
            <person name="Dohnt M.F."/>
            <person name="Smythe L.D."/>
            <person name="McKay D.B."/>
            <person name="Craig S.B."/>
            <person name="Vinetz J.M."/>
            <person name="Sutton G.G."/>
            <person name="Nierman W.C."/>
            <person name="Fouts D.E."/>
        </authorList>
    </citation>
    <scope>NUCLEOTIDE SEQUENCE [LARGE SCALE GENOMIC DNA]</scope>
    <source>
        <strain evidence="1 2">LT2186</strain>
    </source>
</reference>
<organism evidence="1 2">
    <name type="scientific">Leptospira interrogans serovar Grippotyphosa str. LT2186</name>
    <dbReference type="NCBI Taxonomy" id="1001599"/>
    <lineage>
        <taxon>Bacteria</taxon>
        <taxon>Pseudomonadati</taxon>
        <taxon>Spirochaetota</taxon>
        <taxon>Spirochaetia</taxon>
        <taxon>Leptospirales</taxon>
        <taxon>Leptospiraceae</taxon>
        <taxon>Leptospira</taxon>
    </lineage>
</organism>
<gene>
    <name evidence="1" type="ORF">LEP1GSC151_1746</name>
</gene>
<dbReference type="EMBL" id="AFME02000156">
    <property type="protein sequence ID" value="EMG11576.1"/>
    <property type="molecule type" value="Genomic_DNA"/>
</dbReference>
<evidence type="ECO:0000313" key="2">
    <source>
        <dbReference type="Proteomes" id="UP000011776"/>
    </source>
</evidence>
<dbReference type="AlphaFoldDB" id="M3I843"/>
<sequence>MNRVGKLNTTLSMNRVVGLVMIGSNALSSRSETLNLKDRSAEFAHPSLTHLIK</sequence>
<dbReference type="Proteomes" id="UP000011776">
    <property type="component" value="Unassembled WGS sequence"/>
</dbReference>